<feature type="domain" description="Rhamnogalacturonan I lyase beta-sheet" evidence="2">
    <location>
        <begin position="318"/>
        <end position="408"/>
    </location>
</feature>
<dbReference type="InterPro" id="IPR049366">
    <property type="entry name" value="RGL11_C"/>
</dbReference>
<dbReference type="EMBL" id="CP036349">
    <property type="protein sequence ID" value="QDV73902.1"/>
    <property type="molecule type" value="Genomic_DNA"/>
</dbReference>
<dbReference type="KEGG" id="bmei:Spa11_21010"/>
<evidence type="ECO:0000256" key="1">
    <source>
        <dbReference type="SAM" id="MobiDB-lite"/>
    </source>
</evidence>
<dbReference type="EC" id="4.2.2.23" evidence="4"/>
<feature type="domain" description="Rhamnogalacturonan lyase family 11 C-terminal" evidence="3">
    <location>
        <begin position="420"/>
        <end position="936"/>
    </location>
</feature>
<evidence type="ECO:0000259" key="3">
    <source>
        <dbReference type="Pfam" id="PF21348"/>
    </source>
</evidence>
<accession>A0A518K7Y1</accession>
<dbReference type="PANTHER" id="PTHR43118">
    <property type="entry name" value="RHAMNOGALACTURONAN LYASE (EUROFUNG)"/>
    <property type="match status" value="1"/>
</dbReference>
<name>A0A518K7Y1_9BACT</name>
<dbReference type="InterPro" id="IPR034641">
    <property type="entry name" value="RGL11"/>
</dbReference>
<reference evidence="4 5" key="1">
    <citation type="submission" date="2019-02" db="EMBL/GenBank/DDBJ databases">
        <title>Deep-cultivation of Planctomycetes and their phenomic and genomic characterization uncovers novel biology.</title>
        <authorList>
            <person name="Wiegand S."/>
            <person name="Jogler M."/>
            <person name="Boedeker C."/>
            <person name="Pinto D."/>
            <person name="Vollmers J."/>
            <person name="Rivas-Marin E."/>
            <person name="Kohn T."/>
            <person name="Peeters S.H."/>
            <person name="Heuer A."/>
            <person name="Rast P."/>
            <person name="Oberbeckmann S."/>
            <person name="Bunk B."/>
            <person name="Jeske O."/>
            <person name="Meyerdierks A."/>
            <person name="Storesund J.E."/>
            <person name="Kallscheuer N."/>
            <person name="Luecker S."/>
            <person name="Lage O.M."/>
            <person name="Pohl T."/>
            <person name="Merkel B.J."/>
            <person name="Hornburger P."/>
            <person name="Mueller R.-W."/>
            <person name="Bruemmer F."/>
            <person name="Labrenz M."/>
            <person name="Spormann A.M."/>
            <person name="Op den Camp H."/>
            <person name="Overmann J."/>
            <person name="Amann R."/>
            <person name="Jetten M.S.M."/>
            <person name="Mascher T."/>
            <person name="Medema M.H."/>
            <person name="Devos D.P."/>
            <person name="Kaster A.-K."/>
            <person name="Ovreas L."/>
            <person name="Rohde M."/>
            <person name="Galperin M.Y."/>
            <person name="Jogler C."/>
        </authorList>
    </citation>
    <scope>NUCLEOTIDE SEQUENCE [LARGE SCALE GENOMIC DNA]</scope>
    <source>
        <strain evidence="4 5">Spa11</strain>
    </source>
</reference>
<keyword evidence="4" id="KW-0456">Lyase</keyword>
<dbReference type="GO" id="GO:0000272">
    <property type="term" value="P:polysaccharide catabolic process"/>
    <property type="evidence" value="ECO:0007669"/>
    <property type="project" value="InterPro"/>
</dbReference>
<evidence type="ECO:0000259" key="2">
    <source>
        <dbReference type="Pfam" id="PF18370"/>
    </source>
</evidence>
<gene>
    <name evidence="4" type="primary">yesW</name>
    <name evidence="4" type="ORF">Spa11_21010</name>
</gene>
<dbReference type="InterPro" id="IPR041624">
    <property type="entry name" value="RGI_lyase"/>
</dbReference>
<dbReference type="Gene3D" id="2.60.40.10">
    <property type="entry name" value="Immunoglobulins"/>
    <property type="match status" value="1"/>
</dbReference>
<feature type="region of interest" description="Disordered" evidence="1">
    <location>
        <begin position="1"/>
        <end position="44"/>
    </location>
</feature>
<keyword evidence="5" id="KW-1185">Reference proteome</keyword>
<dbReference type="InterPro" id="IPR028994">
    <property type="entry name" value="Integrin_alpha_N"/>
</dbReference>
<dbReference type="Gene3D" id="1.10.1330.10">
    <property type="entry name" value="Dockerin domain"/>
    <property type="match status" value="1"/>
</dbReference>
<dbReference type="SUPFAM" id="SSF63446">
    <property type="entry name" value="Type I dockerin domain"/>
    <property type="match status" value="1"/>
</dbReference>
<feature type="compositionally biased region" description="Low complexity" evidence="1">
    <location>
        <begin position="837"/>
        <end position="857"/>
    </location>
</feature>
<dbReference type="Pfam" id="PF21348">
    <property type="entry name" value="RGL11_C"/>
    <property type="match status" value="1"/>
</dbReference>
<dbReference type="GO" id="GO:0102210">
    <property type="term" value="F:rhamnogalacturonan endolyase activity"/>
    <property type="evidence" value="ECO:0007669"/>
    <property type="project" value="UniProtKB-EC"/>
</dbReference>
<feature type="region of interest" description="Disordered" evidence="1">
    <location>
        <begin position="835"/>
        <end position="862"/>
    </location>
</feature>
<proteinExistence type="predicted"/>
<dbReference type="Proteomes" id="UP000316426">
    <property type="component" value="Chromosome"/>
</dbReference>
<dbReference type="CDD" id="cd10318">
    <property type="entry name" value="RGL11"/>
    <property type="match status" value="1"/>
</dbReference>
<dbReference type="PANTHER" id="PTHR43118:SF1">
    <property type="entry name" value="RHAMNOGALACTURONAN LYASE (EUROFUNG)"/>
    <property type="match status" value="1"/>
</dbReference>
<organism evidence="4 5">
    <name type="scientific">Botrimarina mediterranea</name>
    <dbReference type="NCBI Taxonomy" id="2528022"/>
    <lineage>
        <taxon>Bacteria</taxon>
        <taxon>Pseudomonadati</taxon>
        <taxon>Planctomycetota</taxon>
        <taxon>Planctomycetia</taxon>
        <taxon>Pirellulales</taxon>
        <taxon>Lacipirellulaceae</taxon>
        <taxon>Botrimarina</taxon>
    </lineage>
</organism>
<sequence>MPVGEGFALNGASPASKGTISRRPRVKMEGRRARARPPGRSSSSLILTSLTRRRGDFGDSSKHRKHDIACFSSPASMERSRKARLARLLSFDALEPRAMLAVTTLVAAADSFTAAGVGAGSAPVLDALDANGSGDRAVYVRFDLSTVDLSEVTSATFKLFKTGGTRNDTIVTERFDVYGLLPLAGNTPQNWNEATLAEGGVGAEYTNTSGNGPDVSRLFSLDAEAGAAVTETVINADGAAQSITGPDLLAFLQARKADSGLATFVTYVDAGAVRGWGYSSREATDVAVRPVLELDGAVVVDPVDPEDSYPEDPVAFPRQVERLDRGVVAVRPAEGSAYIGWRLLGDDPTDVAFNVYRASGGGEPEKINRAPVTQTTDFRDNSATAGVEHTYFVRAVVDGEELAASESYTLDAATPVQQHLDIPLQIPPDGMTPSGDTYSYNANDASVGDLDGDGQYEIILKWDPSNAKDNSQSGYTGNVYVDAYTLEGELLWRIDLGRNIRAGAHYTQLAVYDFDGDGRSEVILKTAPGTIDGEGNPVLMRGYTADADYRNASGYVITGPEFLTVFDGQTGGALSTIHFEPARGSASQWGDSYGNRVDRFTVGVAYLDGERPSLIFGRGYYGPQGGFQARNEVAAYDFRDGQLTERWIFKAATNGPNPEYIGEGAHSLTIGDVDGDGYDEVVYGASAIDHDGTGLYATGLGHGDALHMSDMDPTRPGLEVFMVHESRGAYESNGRDAGGELRDAMTGELLFQIPSNDDVGRGVAMDIDPNHLGYEFWATTNEGTRMIYNVSGEALYPASGGIPYNFGVWWDADLSRELLDGTTISKWNSPGRTSLVSSNSNGINDSSGLSSNNGSKSTPTLSGDLFGDWREEVIWRRSDNSALEIWTTTISATSRLTTLMHDTQYRVAIAWQNGAYNQPPHPSFYLGTGMETPPRPLLYFGGELRGDFNADGAVNAADYTVWRDNLGSTTNLAADADRNGVVEEADRSIWLANYGAVAAAPATEEATAPAAMVSRPTVVDSVGDELTPPPFAFVIDSGLDTTAEARPVYRPATRVASPGQLDQRDLLLVRQSYFEGASDLTERDSKIASSTGADVEAPADFDGAFERLGRPFDE</sequence>
<dbReference type="AlphaFoldDB" id="A0A518K7Y1"/>
<dbReference type="InterPro" id="IPR036439">
    <property type="entry name" value="Dockerin_dom_sf"/>
</dbReference>
<protein>
    <submittedName>
        <fullName evidence="4">Rhamnogalacturonan endolyase YesW</fullName>
        <ecNumber evidence="4">4.2.2.23</ecNumber>
    </submittedName>
</protein>
<evidence type="ECO:0000313" key="4">
    <source>
        <dbReference type="EMBL" id="QDV73902.1"/>
    </source>
</evidence>
<evidence type="ECO:0000313" key="5">
    <source>
        <dbReference type="Proteomes" id="UP000316426"/>
    </source>
</evidence>
<dbReference type="InterPro" id="IPR013783">
    <property type="entry name" value="Ig-like_fold"/>
</dbReference>
<dbReference type="Pfam" id="PF18370">
    <property type="entry name" value="RGI_lyase"/>
    <property type="match status" value="1"/>
</dbReference>
<dbReference type="SUPFAM" id="SSF69318">
    <property type="entry name" value="Integrin alpha N-terminal domain"/>
    <property type="match status" value="1"/>
</dbReference>